<dbReference type="InterPro" id="IPR004843">
    <property type="entry name" value="Calcineurin-like_PHP"/>
</dbReference>
<dbReference type="Proteomes" id="UP000794436">
    <property type="component" value="Unassembled WGS sequence"/>
</dbReference>
<dbReference type="Pfam" id="PF16656">
    <property type="entry name" value="Pur_ac_phosph_N"/>
    <property type="match status" value="1"/>
</dbReference>
<reference evidence="7" key="1">
    <citation type="submission" date="2019-03" db="EMBL/GenBank/DDBJ databases">
        <title>Long read genome sequence of the mycoparasitic Pythium oligandrum ATCC 38472 isolated from sugarbeet rhizosphere.</title>
        <authorList>
            <person name="Gaulin E."/>
        </authorList>
    </citation>
    <scope>NUCLEOTIDE SEQUENCE</scope>
    <source>
        <strain evidence="7">ATCC 38472_TT</strain>
    </source>
</reference>
<gene>
    <name evidence="7" type="ORF">Poli38472_012022</name>
</gene>
<dbReference type="CDD" id="cd00839">
    <property type="entry name" value="MPP_PAPs"/>
    <property type="match status" value="1"/>
</dbReference>
<dbReference type="Gene3D" id="3.60.21.10">
    <property type="match status" value="1"/>
</dbReference>
<protein>
    <recommendedName>
        <fullName evidence="3">Purple acid phosphatase</fullName>
        <ecNumber evidence="3">3.1.3.2</ecNumber>
    </recommendedName>
</protein>
<dbReference type="GO" id="GO:0046872">
    <property type="term" value="F:metal ion binding"/>
    <property type="evidence" value="ECO:0007669"/>
    <property type="project" value="InterPro"/>
</dbReference>
<dbReference type="InterPro" id="IPR041792">
    <property type="entry name" value="MPP_PAP"/>
</dbReference>
<dbReference type="PANTHER" id="PTHR45867:SF3">
    <property type="entry name" value="ACID PHOSPHATASE TYPE 7"/>
    <property type="match status" value="1"/>
</dbReference>
<dbReference type="SUPFAM" id="SSF56300">
    <property type="entry name" value="Metallo-dependent phosphatases"/>
    <property type="match status" value="1"/>
</dbReference>
<dbReference type="InterPro" id="IPR015914">
    <property type="entry name" value="PAPs_N"/>
</dbReference>
<dbReference type="InterPro" id="IPR029052">
    <property type="entry name" value="Metallo-depent_PP-like"/>
</dbReference>
<dbReference type="InterPro" id="IPR008963">
    <property type="entry name" value="Purple_acid_Pase-like_N"/>
</dbReference>
<evidence type="ECO:0000259" key="5">
    <source>
        <dbReference type="Pfam" id="PF14008"/>
    </source>
</evidence>
<feature type="chain" id="PRO_5035487731" description="Purple acid phosphatase" evidence="3">
    <location>
        <begin position="20"/>
        <end position="505"/>
    </location>
</feature>
<feature type="domain" description="Calcineurin-like phosphoesterase" evidence="4">
    <location>
        <begin position="177"/>
        <end position="411"/>
    </location>
</feature>
<evidence type="ECO:0000313" key="7">
    <source>
        <dbReference type="EMBL" id="TMW66906.1"/>
    </source>
</evidence>
<keyword evidence="3" id="KW-0378">Hydrolase</keyword>
<keyword evidence="1 3" id="KW-0732">Signal</keyword>
<feature type="domain" description="Purple acid phosphatase C-terminal" evidence="5">
    <location>
        <begin position="439"/>
        <end position="499"/>
    </location>
</feature>
<dbReference type="Gene3D" id="2.60.40.380">
    <property type="entry name" value="Purple acid phosphatase-like, N-terminal"/>
    <property type="match status" value="1"/>
</dbReference>
<dbReference type="GO" id="GO:0003993">
    <property type="term" value="F:acid phosphatase activity"/>
    <property type="evidence" value="ECO:0007669"/>
    <property type="project" value="UniProtKB-EC"/>
</dbReference>
<dbReference type="Pfam" id="PF00149">
    <property type="entry name" value="Metallophos"/>
    <property type="match status" value="1"/>
</dbReference>
<comment type="catalytic activity">
    <reaction evidence="3">
        <text>a phosphate monoester + H2O = an alcohol + phosphate</text>
        <dbReference type="Rhea" id="RHEA:15017"/>
        <dbReference type="ChEBI" id="CHEBI:15377"/>
        <dbReference type="ChEBI" id="CHEBI:30879"/>
        <dbReference type="ChEBI" id="CHEBI:43474"/>
        <dbReference type="ChEBI" id="CHEBI:67140"/>
        <dbReference type="EC" id="3.1.3.2"/>
    </reaction>
</comment>
<dbReference type="InterPro" id="IPR025733">
    <property type="entry name" value="PAPs_C"/>
</dbReference>
<evidence type="ECO:0000256" key="1">
    <source>
        <dbReference type="ARBA" id="ARBA00022729"/>
    </source>
</evidence>
<evidence type="ECO:0000259" key="6">
    <source>
        <dbReference type="Pfam" id="PF16656"/>
    </source>
</evidence>
<evidence type="ECO:0000256" key="3">
    <source>
        <dbReference type="RuleBase" id="RU361203"/>
    </source>
</evidence>
<dbReference type="AlphaFoldDB" id="A0A8K1CNJ0"/>
<dbReference type="EC" id="3.1.3.2" evidence="3"/>
<keyword evidence="2" id="KW-0325">Glycoprotein</keyword>
<feature type="signal peptide" evidence="3">
    <location>
        <begin position="1"/>
        <end position="19"/>
    </location>
</feature>
<proteinExistence type="inferred from homology"/>
<accession>A0A8K1CNJ0</accession>
<comment type="caution">
    <text evidence="7">The sequence shown here is derived from an EMBL/GenBank/DDBJ whole genome shotgun (WGS) entry which is preliminary data.</text>
</comment>
<evidence type="ECO:0000259" key="4">
    <source>
        <dbReference type="Pfam" id="PF00149"/>
    </source>
</evidence>
<organism evidence="7 8">
    <name type="scientific">Pythium oligandrum</name>
    <name type="common">Mycoparasitic fungus</name>
    <dbReference type="NCBI Taxonomy" id="41045"/>
    <lineage>
        <taxon>Eukaryota</taxon>
        <taxon>Sar</taxon>
        <taxon>Stramenopiles</taxon>
        <taxon>Oomycota</taxon>
        <taxon>Peronosporomycetes</taxon>
        <taxon>Pythiales</taxon>
        <taxon>Pythiaceae</taxon>
        <taxon>Pythium</taxon>
    </lineage>
</organism>
<sequence>MMFLLQTLCLATLVASVTPAIVVDDKVCVYKTASATCTPRAICASQPKAGDKTPADSCRVLPHVLKLPQQVHLAYAGATAGTGMSVSWATYENVDSSIWLGSTTDGLVKRADIKVSSSTYFSDDGYSLYQHHATVLGLQPHTKYFYKVGSSSNDSLVSEVAAFTTARPANNTEEFDVAIYGDLGFGTKGEASTDFINALASNLSFVYHVGDIGYADDDFLVPSQALGFYYEKVYNKWMNSMTPLMQQVPYMVTVGNHEAECHSPACLVSDYKKDHLGNYSAYNARFRMPSNESKGVKSMWYAFEYGPLHITSISSETDYKDSPGNAYTVTHKNGGFGNQLAWLEEDLKNASANRANVPWLIVGMHRPIYHRKDTDRSGKPTGDSLALQKAFEELFIKYGVDLVIAGHEHGYERHFPIVRGKAVKDGVSADNAVYANPKAPVYIVTGGPGNPEPNMKSGKSGVAWNVLESDAYAISTMQVTRQSLAIKHITTDTQTIVDEFTITKA</sequence>
<dbReference type="EMBL" id="SPLM01000006">
    <property type="protein sequence ID" value="TMW66906.1"/>
    <property type="molecule type" value="Genomic_DNA"/>
</dbReference>
<dbReference type="SUPFAM" id="SSF49363">
    <property type="entry name" value="Purple acid phosphatase, N-terminal domain"/>
    <property type="match status" value="1"/>
</dbReference>
<keyword evidence="8" id="KW-1185">Reference proteome</keyword>
<comment type="similarity">
    <text evidence="3">Belongs to the metallophosphoesterase superfamily. Purple acid phosphatase family.</text>
</comment>
<dbReference type="PANTHER" id="PTHR45867">
    <property type="entry name" value="PURPLE ACID PHOSPHATASE"/>
    <property type="match status" value="1"/>
</dbReference>
<dbReference type="OrthoDB" id="45007at2759"/>
<feature type="domain" description="Purple acid phosphatase N-terminal" evidence="6">
    <location>
        <begin position="68"/>
        <end position="165"/>
    </location>
</feature>
<evidence type="ECO:0000256" key="2">
    <source>
        <dbReference type="ARBA" id="ARBA00023180"/>
    </source>
</evidence>
<dbReference type="Pfam" id="PF14008">
    <property type="entry name" value="Metallophos_C"/>
    <property type="match status" value="1"/>
</dbReference>
<evidence type="ECO:0000313" key="8">
    <source>
        <dbReference type="Proteomes" id="UP000794436"/>
    </source>
</evidence>
<name>A0A8K1CNJ0_PYTOL</name>